<evidence type="ECO:0000313" key="1">
    <source>
        <dbReference type="EMBL" id="EJY45031.1"/>
    </source>
</evidence>
<accession>J6Y5A3</accession>
<comment type="caution">
    <text evidence="1">The sequence shown here is derived from an EMBL/GenBank/DDBJ whole genome shotgun (WGS) entry which is preliminary data.</text>
</comment>
<organism evidence="1 2">
    <name type="scientific">Enterococcus faecium 505</name>
    <dbReference type="NCBI Taxonomy" id="1134806"/>
    <lineage>
        <taxon>Bacteria</taxon>
        <taxon>Bacillati</taxon>
        <taxon>Bacillota</taxon>
        <taxon>Bacilli</taxon>
        <taxon>Lactobacillales</taxon>
        <taxon>Enterococcaceae</taxon>
        <taxon>Enterococcus</taxon>
    </lineage>
</organism>
<sequence>MHQALMDTSLAEKKINAFQQHRTNLLFINNLKKTVAVPCFYLLSSIRLKKALSYNK</sequence>
<dbReference type="Proteomes" id="UP000006403">
    <property type="component" value="Unassembled WGS sequence"/>
</dbReference>
<protein>
    <submittedName>
        <fullName evidence="1">Uncharacterized protein</fullName>
    </submittedName>
</protein>
<proteinExistence type="predicted"/>
<gene>
    <name evidence="1" type="ORF">HMPREF1348_01710</name>
</gene>
<dbReference type="AlphaFoldDB" id="J6Y5A3"/>
<reference evidence="1 2" key="1">
    <citation type="submission" date="2012-04" db="EMBL/GenBank/DDBJ databases">
        <authorList>
            <person name="Weinstock G."/>
            <person name="Sodergren E."/>
            <person name="Lobos E.A."/>
            <person name="Fulton L."/>
            <person name="Fulton R."/>
            <person name="Courtney L."/>
            <person name="Fronick C."/>
            <person name="O'Laughlin M."/>
            <person name="Godfrey J."/>
            <person name="Wilson R.M."/>
            <person name="Miner T."/>
            <person name="Farmer C."/>
            <person name="Delehaunty K."/>
            <person name="Cordes M."/>
            <person name="Minx P."/>
            <person name="Tomlinson C."/>
            <person name="Chen J."/>
            <person name="Wollam A."/>
            <person name="Pepin K.H."/>
            <person name="Bhonagiri V."/>
            <person name="Zhang X."/>
            <person name="Suruliraj S."/>
            <person name="Warren W."/>
            <person name="Mitreva M."/>
            <person name="Mardis E.R."/>
            <person name="Wilson R.K."/>
        </authorList>
    </citation>
    <scope>NUCLEOTIDE SEQUENCE [LARGE SCALE GENOMIC DNA]</scope>
    <source>
        <strain evidence="1 2">505</strain>
    </source>
</reference>
<dbReference type="EMBL" id="AMBL01000054">
    <property type="protein sequence ID" value="EJY45031.1"/>
    <property type="molecule type" value="Genomic_DNA"/>
</dbReference>
<evidence type="ECO:0000313" key="2">
    <source>
        <dbReference type="Proteomes" id="UP000006403"/>
    </source>
</evidence>
<dbReference type="HOGENOM" id="CLU_208409_0_0_9"/>
<name>J6Y5A3_ENTFC</name>